<keyword evidence="3 5" id="KW-0808">Transferase</keyword>
<reference evidence="7" key="2">
    <citation type="submission" date="2021-01" db="UniProtKB">
        <authorList>
            <consortium name="EnsemblPlants"/>
        </authorList>
    </citation>
    <scope>IDENTIFICATION</scope>
</reference>
<sequence length="484" mass="54898">MEQCPTAHVLIFPFPAQGHVNSMLKLAELLGLAGIHVTFLNTDFIQERLVRYTDIETRFSCYPGFQFKTVSDGLSADHPRALDKFMEMYDSLNSKTKPLLREMLASNQLGSNTRPSLTCIIVDGLISSFTSDIANELQIPIIYFRTISASCFWAFFSLPNIIEAGELPVRGNEDMDHLITTVPGMESFLRYRDLPSFCRGIDLNHFNLPIFVTETQRSPQAHALILNTFEDLEGPALSHIRTHCSKVYTIGPLHSLLKFQLEAKRSLSQSQSSNSLFEVDRSCMTWLDAQPLKSVIYVSFGSISTMTKDEHIEFWFGLVNCKKRFLWVLRSDLVVGEHDRNEVPIELVEGTKERGYIVSWTPQEEVLAHRAIGGFLTHSGWNSTWESIVAGVPMICWPSFGDQQLNSRFVSEVWKLGLDMKDVCDRFIVEKMVNDLMGERREEFMKSTTEMVRLVRKSVSEGGSSYCNLGLLVEDIRLMSMGAD</sequence>
<dbReference type="OMA" id="FLHTDYN"/>
<dbReference type="Gene3D" id="3.40.50.2000">
    <property type="entry name" value="Glycogen Phosphorylase B"/>
    <property type="match status" value="2"/>
</dbReference>
<evidence type="ECO:0000313" key="8">
    <source>
        <dbReference type="Proteomes" id="UP000594261"/>
    </source>
</evidence>
<dbReference type="PROSITE" id="PS00375">
    <property type="entry name" value="UDPGT"/>
    <property type="match status" value="1"/>
</dbReference>
<dbReference type="GO" id="GO:0080043">
    <property type="term" value="F:quercetin 3-O-glucosyltransferase activity"/>
    <property type="evidence" value="ECO:0007669"/>
    <property type="project" value="TreeGrafter"/>
</dbReference>
<evidence type="ECO:0000256" key="5">
    <source>
        <dbReference type="RuleBase" id="RU003718"/>
    </source>
</evidence>
<organism evidence="7 8">
    <name type="scientific">Quercus lobata</name>
    <name type="common">Valley oak</name>
    <dbReference type="NCBI Taxonomy" id="97700"/>
    <lineage>
        <taxon>Eukaryota</taxon>
        <taxon>Viridiplantae</taxon>
        <taxon>Streptophyta</taxon>
        <taxon>Embryophyta</taxon>
        <taxon>Tracheophyta</taxon>
        <taxon>Spermatophyta</taxon>
        <taxon>Magnoliopsida</taxon>
        <taxon>eudicotyledons</taxon>
        <taxon>Gunneridae</taxon>
        <taxon>Pentapetalae</taxon>
        <taxon>rosids</taxon>
        <taxon>fabids</taxon>
        <taxon>Fagales</taxon>
        <taxon>Fagaceae</taxon>
        <taxon>Quercus</taxon>
    </lineage>
</organism>
<dbReference type="EMBL" id="LRBV02000008">
    <property type="status" value="NOT_ANNOTATED_CDS"/>
    <property type="molecule type" value="Genomic_DNA"/>
</dbReference>
<evidence type="ECO:0000256" key="4">
    <source>
        <dbReference type="ARBA" id="ARBA00051827"/>
    </source>
</evidence>
<dbReference type="SUPFAM" id="SSF53756">
    <property type="entry name" value="UDP-Glycosyltransferase/glycogen phosphorylase"/>
    <property type="match status" value="1"/>
</dbReference>
<dbReference type="PANTHER" id="PTHR11926:SF1392">
    <property type="entry name" value="GLYCOSYLTRANSFERASE"/>
    <property type="match status" value="1"/>
</dbReference>
<dbReference type="GO" id="GO:0080044">
    <property type="term" value="F:quercetin 7-O-glucosyltransferase activity"/>
    <property type="evidence" value="ECO:0007669"/>
    <property type="project" value="TreeGrafter"/>
</dbReference>
<accession>A0A7N2MET9</accession>
<dbReference type="InterPro" id="IPR002213">
    <property type="entry name" value="UDP_glucos_trans"/>
</dbReference>
<dbReference type="FunFam" id="3.40.50.2000:FF:000040">
    <property type="entry name" value="UDP-glycosyltransferase 76C1"/>
    <property type="match status" value="1"/>
</dbReference>
<dbReference type="EnsemblPlants" id="QL08p062170:mrna">
    <property type="protein sequence ID" value="QL08p062170:mrna"/>
    <property type="gene ID" value="QL08p062170"/>
</dbReference>
<dbReference type="GO" id="GO:0102970">
    <property type="term" value="F:7-deoxyloganetic acid glucosyltransferase activity"/>
    <property type="evidence" value="ECO:0007669"/>
    <property type="project" value="UniProtKB-EC"/>
</dbReference>
<dbReference type="KEGG" id="qlo:115958001"/>
<dbReference type="RefSeq" id="XP_030932223.1">
    <property type="nucleotide sequence ID" value="XM_031076363.1"/>
</dbReference>
<evidence type="ECO:0000313" key="7">
    <source>
        <dbReference type="EnsemblPlants" id="QL08p062170:mrna"/>
    </source>
</evidence>
<dbReference type="PANTHER" id="PTHR11926">
    <property type="entry name" value="GLUCOSYL/GLUCURONOSYL TRANSFERASES"/>
    <property type="match status" value="1"/>
</dbReference>
<evidence type="ECO:0000256" key="1">
    <source>
        <dbReference type="ARBA" id="ARBA00009995"/>
    </source>
</evidence>
<dbReference type="FunFam" id="3.40.50.2000:FF:000065">
    <property type="entry name" value="Glycosyltransferase"/>
    <property type="match status" value="1"/>
</dbReference>
<keyword evidence="2 5" id="KW-0328">Glycosyltransferase</keyword>
<dbReference type="InterPro" id="IPR035595">
    <property type="entry name" value="UDP_glycos_trans_CS"/>
</dbReference>
<dbReference type="EC" id="2.4.1.-" evidence="6"/>
<evidence type="ECO:0000256" key="2">
    <source>
        <dbReference type="ARBA" id="ARBA00022676"/>
    </source>
</evidence>
<proteinExistence type="inferred from homology"/>
<evidence type="ECO:0000256" key="6">
    <source>
        <dbReference type="RuleBase" id="RU362057"/>
    </source>
</evidence>
<keyword evidence="8" id="KW-1185">Reference proteome</keyword>
<dbReference type="Gramene" id="QL08p062170:mrna">
    <property type="protein sequence ID" value="QL08p062170:mrna"/>
    <property type="gene ID" value="QL08p062170"/>
</dbReference>
<comment type="similarity">
    <text evidence="1 5">Belongs to the UDP-glycosyltransferase family.</text>
</comment>
<protein>
    <recommendedName>
        <fullName evidence="6">Glycosyltransferase</fullName>
        <ecNumber evidence="6">2.4.1.-</ecNumber>
    </recommendedName>
</protein>
<dbReference type="GeneID" id="115958001"/>
<evidence type="ECO:0000256" key="3">
    <source>
        <dbReference type="ARBA" id="ARBA00022679"/>
    </source>
</evidence>
<comment type="catalytic activity">
    <reaction evidence="4">
        <text>7-deoxyloganetate + UDP-alpha-D-glucose = 7-deoxyloganate + UDP + H(+)</text>
        <dbReference type="Rhea" id="RHEA:39895"/>
        <dbReference type="ChEBI" id="CHEBI:15378"/>
        <dbReference type="ChEBI" id="CHEBI:58223"/>
        <dbReference type="ChEBI" id="CHEBI:58885"/>
        <dbReference type="ChEBI" id="CHEBI:76844"/>
        <dbReference type="ChEBI" id="CHEBI:76846"/>
        <dbReference type="EC" id="2.4.1.323"/>
    </reaction>
</comment>
<dbReference type="OrthoDB" id="5835829at2759"/>
<dbReference type="Proteomes" id="UP000594261">
    <property type="component" value="Chromosome 8"/>
</dbReference>
<reference evidence="7 8" key="1">
    <citation type="journal article" date="2016" name="G3 (Bethesda)">
        <title>First Draft Assembly and Annotation of the Genome of a California Endemic Oak Quercus lobata Nee (Fagaceae).</title>
        <authorList>
            <person name="Sork V.L."/>
            <person name="Fitz-Gibbon S.T."/>
            <person name="Puiu D."/>
            <person name="Crepeau M."/>
            <person name="Gugger P.F."/>
            <person name="Sherman R."/>
            <person name="Stevens K."/>
            <person name="Langley C.H."/>
            <person name="Pellegrini M."/>
            <person name="Salzberg S.L."/>
        </authorList>
    </citation>
    <scope>NUCLEOTIDE SEQUENCE [LARGE SCALE GENOMIC DNA]</scope>
    <source>
        <strain evidence="7 8">cv. SW786</strain>
    </source>
</reference>
<dbReference type="InParanoid" id="A0A7N2MET9"/>
<name>A0A7N2MET9_QUELO</name>
<dbReference type="CDD" id="cd03784">
    <property type="entry name" value="GT1_Gtf-like"/>
    <property type="match status" value="1"/>
</dbReference>
<dbReference type="AlphaFoldDB" id="A0A7N2MET9"/>
<dbReference type="Pfam" id="PF00201">
    <property type="entry name" value="UDPGT"/>
    <property type="match status" value="1"/>
</dbReference>
<gene>
    <name evidence="7" type="primary">LOC115958001</name>
</gene>